<dbReference type="RefSeq" id="WP_175454988.1">
    <property type="nucleotide sequence ID" value="NZ_FNKO01000001.1"/>
</dbReference>
<dbReference type="Pfam" id="PF00248">
    <property type="entry name" value="Aldo_ket_red"/>
    <property type="match status" value="1"/>
</dbReference>
<proteinExistence type="predicted"/>
<keyword evidence="4" id="KW-1185">Reference proteome</keyword>
<evidence type="ECO:0000313" key="4">
    <source>
        <dbReference type="Proteomes" id="UP000199301"/>
    </source>
</evidence>
<keyword evidence="1" id="KW-0560">Oxidoreductase</keyword>
<dbReference type="InterPro" id="IPR023210">
    <property type="entry name" value="NADP_OxRdtase_dom"/>
</dbReference>
<evidence type="ECO:0000313" key="3">
    <source>
        <dbReference type="EMBL" id="SDQ23213.1"/>
    </source>
</evidence>
<dbReference type="InterPro" id="IPR020471">
    <property type="entry name" value="AKR"/>
</dbReference>
<feature type="domain" description="NADP-dependent oxidoreductase" evidence="2">
    <location>
        <begin position="16"/>
        <end position="311"/>
    </location>
</feature>
<dbReference type="GO" id="GO:0005829">
    <property type="term" value="C:cytosol"/>
    <property type="evidence" value="ECO:0007669"/>
    <property type="project" value="TreeGrafter"/>
</dbReference>
<evidence type="ECO:0000256" key="1">
    <source>
        <dbReference type="ARBA" id="ARBA00023002"/>
    </source>
</evidence>
<protein>
    <submittedName>
        <fullName evidence="3">Predicted oxidoreductase</fullName>
    </submittedName>
</protein>
<dbReference type="Proteomes" id="UP000199301">
    <property type="component" value="Unassembled WGS sequence"/>
</dbReference>
<organism evidence="3 4">
    <name type="scientific">Actinopolyspora saharensis</name>
    <dbReference type="NCBI Taxonomy" id="995062"/>
    <lineage>
        <taxon>Bacteria</taxon>
        <taxon>Bacillati</taxon>
        <taxon>Actinomycetota</taxon>
        <taxon>Actinomycetes</taxon>
        <taxon>Actinopolysporales</taxon>
        <taxon>Actinopolysporaceae</taxon>
        <taxon>Actinopolyspora</taxon>
    </lineage>
</organism>
<dbReference type="AlphaFoldDB" id="A0A1H0Z710"/>
<dbReference type="PRINTS" id="PR00069">
    <property type="entry name" value="ALDKETRDTASE"/>
</dbReference>
<accession>A0A1H0Z710</accession>
<dbReference type="PANTHER" id="PTHR43364">
    <property type="entry name" value="NADH-SPECIFIC METHYLGLYOXAL REDUCTASE-RELATED"/>
    <property type="match status" value="1"/>
</dbReference>
<dbReference type="PANTHER" id="PTHR43364:SF4">
    <property type="entry name" value="NAD(P)-LINKED OXIDOREDUCTASE SUPERFAMILY PROTEIN"/>
    <property type="match status" value="1"/>
</dbReference>
<dbReference type="STRING" id="995062.SAMN04489718_0880"/>
<dbReference type="InterPro" id="IPR050523">
    <property type="entry name" value="AKR_Detox_Biosynth"/>
</dbReference>
<sequence length="324" mass="34640">MNTEPATSSRTGTQPVLGTMNFGDTVDRTGAARMLDTALESGVTDIDTANGYSGGAAEEMLGELLAHRRNRVTLATKVGIPHPDAGEHPPLSAPALRACVRGSLERLGVEHIDVLYLHQPDRATPLDETLSTASELVTEGRIGALGVSNFAAWQIAEINRTADLLGAPRPRVAQQLHNLLARRVEEEYTEFATTIGLSTMVYNPLAGGLLTGRHHFSSTPGAGRFGDSRLAGMYTERYWNPELFEAVDRLHEIAAGAGLTMPELALRWLLGQPTTDALLLGASSEKQLTSNLNAVRAGALPRDVAAACDEVGKTLRGPMPAYNR</sequence>
<gene>
    <name evidence="3" type="ORF">SAMN04489718_0880</name>
</gene>
<reference evidence="4" key="1">
    <citation type="submission" date="2016-10" db="EMBL/GenBank/DDBJ databases">
        <authorList>
            <person name="Varghese N."/>
            <person name="Submissions S."/>
        </authorList>
    </citation>
    <scope>NUCLEOTIDE SEQUENCE [LARGE SCALE GENOMIC DNA]</scope>
    <source>
        <strain evidence="4">DSM 45459</strain>
    </source>
</reference>
<evidence type="ECO:0000259" key="2">
    <source>
        <dbReference type="Pfam" id="PF00248"/>
    </source>
</evidence>
<dbReference type="SUPFAM" id="SSF51430">
    <property type="entry name" value="NAD(P)-linked oxidoreductase"/>
    <property type="match status" value="1"/>
</dbReference>
<name>A0A1H0Z710_9ACTN</name>
<dbReference type="EMBL" id="FNKO01000001">
    <property type="protein sequence ID" value="SDQ23213.1"/>
    <property type="molecule type" value="Genomic_DNA"/>
</dbReference>
<dbReference type="InterPro" id="IPR036812">
    <property type="entry name" value="NAD(P)_OxRdtase_dom_sf"/>
</dbReference>
<dbReference type="GO" id="GO:0016491">
    <property type="term" value="F:oxidoreductase activity"/>
    <property type="evidence" value="ECO:0007669"/>
    <property type="project" value="UniProtKB-KW"/>
</dbReference>
<dbReference type="Gene3D" id="3.20.20.100">
    <property type="entry name" value="NADP-dependent oxidoreductase domain"/>
    <property type="match status" value="1"/>
</dbReference>